<feature type="transmembrane region" description="Helical" evidence="6">
    <location>
        <begin position="63"/>
        <end position="89"/>
    </location>
</feature>
<keyword evidence="3 6" id="KW-0812">Transmembrane</keyword>
<comment type="caution">
    <text evidence="7">The sequence shown here is derived from an EMBL/GenBank/DDBJ whole genome shotgun (WGS) entry which is preliminary data.</text>
</comment>
<protein>
    <submittedName>
        <fullName evidence="7">ATP synthase subunit I</fullName>
    </submittedName>
</protein>
<dbReference type="EMBL" id="JACBGI020000027">
    <property type="protein sequence ID" value="MBF6058794.1"/>
    <property type="molecule type" value="Genomic_DNA"/>
</dbReference>
<name>A0ABS0BZC4_9GAMM</name>
<keyword evidence="4 6" id="KW-1133">Transmembrane helix</keyword>
<comment type="subcellular location">
    <subcellularLocation>
        <location evidence="1">Cell membrane</location>
        <topology evidence="1">Multi-pass membrane protein</topology>
    </subcellularLocation>
</comment>
<keyword evidence="5 6" id="KW-0472">Membrane</keyword>
<keyword evidence="8" id="KW-1185">Reference proteome</keyword>
<evidence type="ECO:0000313" key="8">
    <source>
        <dbReference type="Proteomes" id="UP001193680"/>
    </source>
</evidence>
<sequence length="121" mass="13219">MIKNLDKGFKVQLLIGLVVVAIYATQGQAVAAAYGFFIGIMNVVMLSYTFAKANKKAAESPKSGVLILYLSAVIRFVLLAVLFVLGLSFLDESQAFPVVLTFVLMQLGQLFNLQGKRRLTD</sequence>
<evidence type="ECO:0000256" key="5">
    <source>
        <dbReference type="ARBA" id="ARBA00023136"/>
    </source>
</evidence>
<organism evidence="7 8">
    <name type="scientific">Thiomicrorhabdus heinhorstiae</name>
    <dbReference type="NCBI Taxonomy" id="2748010"/>
    <lineage>
        <taxon>Bacteria</taxon>
        <taxon>Pseudomonadati</taxon>
        <taxon>Pseudomonadota</taxon>
        <taxon>Gammaproteobacteria</taxon>
        <taxon>Thiotrichales</taxon>
        <taxon>Piscirickettsiaceae</taxon>
        <taxon>Thiomicrorhabdus</taxon>
    </lineage>
</organism>
<evidence type="ECO:0000256" key="4">
    <source>
        <dbReference type="ARBA" id="ARBA00022989"/>
    </source>
</evidence>
<accession>A0ABS0BZC4</accession>
<evidence type="ECO:0000256" key="1">
    <source>
        <dbReference type="ARBA" id="ARBA00004651"/>
    </source>
</evidence>
<reference evidence="7 8" key="1">
    <citation type="submission" date="2020-11" db="EMBL/GenBank/DDBJ databases">
        <title>Sulfur oxidizing isolate from Hospital Hole Sinkhole.</title>
        <authorList>
            <person name="Scott K.M."/>
        </authorList>
    </citation>
    <scope>NUCLEOTIDE SEQUENCE [LARGE SCALE GENOMIC DNA]</scope>
    <source>
        <strain evidence="7 8">HH1</strain>
    </source>
</reference>
<gene>
    <name evidence="7" type="ORF">H8792_010615</name>
</gene>
<dbReference type="InterPro" id="IPR005598">
    <property type="entry name" value="ATP_synth_I"/>
</dbReference>
<dbReference type="Pfam" id="PF03899">
    <property type="entry name" value="ATP-synt_I"/>
    <property type="match status" value="1"/>
</dbReference>
<feature type="transmembrane region" description="Helical" evidence="6">
    <location>
        <begin position="95"/>
        <end position="113"/>
    </location>
</feature>
<evidence type="ECO:0000256" key="6">
    <source>
        <dbReference type="SAM" id="Phobius"/>
    </source>
</evidence>
<dbReference type="Proteomes" id="UP001193680">
    <property type="component" value="Unassembled WGS sequence"/>
</dbReference>
<evidence type="ECO:0000313" key="7">
    <source>
        <dbReference type="EMBL" id="MBF6058794.1"/>
    </source>
</evidence>
<evidence type="ECO:0000256" key="2">
    <source>
        <dbReference type="ARBA" id="ARBA00022475"/>
    </source>
</evidence>
<proteinExistence type="predicted"/>
<dbReference type="RefSeq" id="WP_185978936.1">
    <property type="nucleotide sequence ID" value="NZ_JACBGI020000027.1"/>
</dbReference>
<keyword evidence="2" id="KW-1003">Cell membrane</keyword>
<feature type="transmembrane region" description="Helical" evidence="6">
    <location>
        <begin position="7"/>
        <end position="25"/>
    </location>
</feature>
<feature type="transmembrane region" description="Helical" evidence="6">
    <location>
        <begin position="31"/>
        <end position="51"/>
    </location>
</feature>
<evidence type="ECO:0000256" key="3">
    <source>
        <dbReference type="ARBA" id="ARBA00022692"/>
    </source>
</evidence>